<keyword evidence="4" id="KW-0819">tRNA processing</keyword>
<comment type="subcellular location">
    <subcellularLocation>
        <location evidence="1">Nucleus</location>
    </subcellularLocation>
</comment>
<organism evidence="8 9">
    <name type="scientific">Umbelopsis vinacea</name>
    <dbReference type="NCBI Taxonomy" id="44442"/>
    <lineage>
        <taxon>Eukaryota</taxon>
        <taxon>Fungi</taxon>
        <taxon>Fungi incertae sedis</taxon>
        <taxon>Mucoromycota</taxon>
        <taxon>Mucoromycotina</taxon>
        <taxon>Umbelopsidomycetes</taxon>
        <taxon>Umbelopsidales</taxon>
        <taxon>Umbelopsidaceae</taxon>
        <taxon>Umbelopsis</taxon>
    </lineage>
</organism>
<feature type="compositionally biased region" description="Basic and acidic residues" evidence="7">
    <location>
        <begin position="422"/>
        <end position="439"/>
    </location>
</feature>
<dbReference type="GO" id="GO:0030488">
    <property type="term" value="P:tRNA methylation"/>
    <property type="evidence" value="ECO:0007669"/>
    <property type="project" value="InterPro"/>
</dbReference>
<feature type="region of interest" description="Disordered" evidence="7">
    <location>
        <begin position="417"/>
        <end position="439"/>
    </location>
</feature>
<evidence type="ECO:0000256" key="7">
    <source>
        <dbReference type="SAM" id="MobiDB-lite"/>
    </source>
</evidence>
<evidence type="ECO:0000313" key="9">
    <source>
        <dbReference type="Proteomes" id="UP000612746"/>
    </source>
</evidence>
<proteinExistence type="inferred from homology"/>
<protein>
    <recommendedName>
        <fullName evidence="3">tRNA (adenine(58)-N(1))-methyltransferase non-catalytic subunit TRM6</fullName>
    </recommendedName>
    <alternativeName>
        <fullName evidence="6">tRNA(m1A58)-methyltransferase subunit TRM6</fullName>
    </alternativeName>
</protein>
<keyword evidence="9" id="KW-1185">Reference proteome</keyword>
<dbReference type="Pfam" id="PF04189">
    <property type="entry name" value="Gcd10p"/>
    <property type="match status" value="1"/>
</dbReference>
<evidence type="ECO:0000256" key="4">
    <source>
        <dbReference type="ARBA" id="ARBA00022694"/>
    </source>
</evidence>
<dbReference type="GO" id="GO:0031515">
    <property type="term" value="C:tRNA (m1A) methyltransferase complex"/>
    <property type="evidence" value="ECO:0007669"/>
    <property type="project" value="InterPro"/>
</dbReference>
<evidence type="ECO:0000256" key="6">
    <source>
        <dbReference type="ARBA" id="ARBA00032319"/>
    </source>
</evidence>
<gene>
    <name evidence="8" type="ORF">INT44_007133</name>
</gene>
<evidence type="ECO:0000256" key="3">
    <source>
        <dbReference type="ARBA" id="ARBA00021704"/>
    </source>
</evidence>
<evidence type="ECO:0000256" key="1">
    <source>
        <dbReference type="ARBA" id="ARBA00004123"/>
    </source>
</evidence>
<reference evidence="8" key="1">
    <citation type="submission" date="2020-12" db="EMBL/GenBank/DDBJ databases">
        <title>Metabolic potential, ecology and presence of endohyphal bacteria is reflected in genomic diversity of Mucoromycotina.</title>
        <authorList>
            <person name="Muszewska A."/>
            <person name="Okrasinska A."/>
            <person name="Steczkiewicz K."/>
            <person name="Drgas O."/>
            <person name="Orlowska M."/>
            <person name="Perlinska-Lenart U."/>
            <person name="Aleksandrzak-Piekarczyk T."/>
            <person name="Szatraj K."/>
            <person name="Zielenkiewicz U."/>
            <person name="Pilsyk S."/>
            <person name="Malc E."/>
            <person name="Mieczkowski P."/>
            <person name="Kruszewska J.S."/>
            <person name="Biernat P."/>
            <person name="Pawlowska J."/>
        </authorList>
    </citation>
    <scope>NUCLEOTIDE SEQUENCE</scope>
    <source>
        <strain evidence="8">WA0000051536</strain>
    </source>
</reference>
<dbReference type="GO" id="GO:0005634">
    <property type="term" value="C:nucleus"/>
    <property type="evidence" value="ECO:0007669"/>
    <property type="project" value="UniProtKB-SubCell"/>
</dbReference>
<comment type="caution">
    <text evidence="8">The sequence shown here is derived from an EMBL/GenBank/DDBJ whole genome shotgun (WGS) entry which is preliminary data.</text>
</comment>
<comment type="similarity">
    <text evidence="2">Belongs to the TRM6/GCD10 family.</text>
</comment>
<dbReference type="AlphaFoldDB" id="A0A8H7U9P0"/>
<accession>A0A8H7U9P0</accession>
<name>A0A8H7U9P0_9FUNG</name>
<dbReference type="InterPro" id="IPR017423">
    <property type="entry name" value="TRM6"/>
</dbReference>
<evidence type="ECO:0000256" key="5">
    <source>
        <dbReference type="ARBA" id="ARBA00023242"/>
    </source>
</evidence>
<dbReference type="PANTHER" id="PTHR12945:SF0">
    <property type="entry name" value="TRNA (ADENINE(58)-N(1))-METHYLTRANSFERASE NON-CATALYTIC SUBUNIT TRM6"/>
    <property type="match status" value="1"/>
</dbReference>
<dbReference type="PANTHER" id="PTHR12945">
    <property type="entry name" value="TRANSLATION INITIATION FACTOR EIF3-RELATED"/>
    <property type="match status" value="1"/>
</dbReference>
<evidence type="ECO:0000313" key="8">
    <source>
        <dbReference type="EMBL" id="KAG2173542.1"/>
    </source>
</evidence>
<sequence length="439" mass="49833">MSAALETATVPAITTEDDISEDFPHIKADQCLFLTLPSGNVKQITLKPDTKIPLGKFGTFKANALIGQPFGLTYQILNNSGDIKPVRNTALEDIESTEANNREIFDSKDAQKLTHEDIEKMKREFPDEADEESIIKKIIESHSSFEKKTEWSKAKYVQRKKKKFSKEFTPMRPTLYSVAEYFFERNPEKIGFLRVDTLAQILNFANVHAEARYLVVDDTQGLLISAVAERMGGYGQIMGIHDGLSSNYDVLRYHNFSKRVLDTISTLPWTMVDKDEPTSDGWVEFTEEEFEALTDREKINYTRRRKTVKRIEAARAILNEGGFDGLIVASQYLPMSILDRLLPFVAGSRPVVIYNINKEVLIDAFLHMRSSNEYVGVQMTESWLRRYQVLPGRTHPEMTTSAGGGYILSAYRTFDTPNPHLEASKSEEQSEAKKAKTSE</sequence>
<keyword evidence="5" id="KW-0539">Nucleus</keyword>
<dbReference type="Proteomes" id="UP000612746">
    <property type="component" value="Unassembled WGS sequence"/>
</dbReference>
<dbReference type="PIRSF" id="PIRSF038170">
    <property type="entry name" value="tRNA_m1A_mtfrase"/>
    <property type="match status" value="1"/>
</dbReference>
<dbReference type="OrthoDB" id="10254665at2759"/>
<evidence type="ECO:0000256" key="2">
    <source>
        <dbReference type="ARBA" id="ARBA00008320"/>
    </source>
</evidence>
<dbReference type="EMBL" id="JAEPRA010000018">
    <property type="protein sequence ID" value="KAG2173542.1"/>
    <property type="molecule type" value="Genomic_DNA"/>
</dbReference>